<evidence type="ECO:0000313" key="2">
    <source>
        <dbReference type="EMBL" id="NJC26794.1"/>
    </source>
</evidence>
<gene>
    <name evidence="2" type="ORF">GGR27_002304</name>
</gene>
<name>A0ABX0XCZ7_9BACT</name>
<keyword evidence="1" id="KW-1133">Transmembrane helix</keyword>
<dbReference type="EMBL" id="JAATJH010000003">
    <property type="protein sequence ID" value="NJC26794.1"/>
    <property type="molecule type" value="Genomic_DNA"/>
</dbReference>
<sequence length="72" mass="8350">MIYFLIFLSCFYLFFGLFWWGRSRQQRAFRKEEEGLAKSGALRKRLTGTSRKKLWASTIAKNSGQSASDAYA</sequence>
<keyword evidence="1" id="KW-0472">Membrane</keyword>
<evidence type="ECO:0008006" key="4">
    <source>
        <dbReference type="Google" id="ProtNLM"/>
    </source>
</evidence>
<comment type="caution">
    <text evidence="2">The sequence shown here is derived from an EMBL/GenBank/DDBJ whole genome shotgun (WGS) entry which is preliminary data.</text>
</comment>
<feature type="transmembrane region" description="Helical" evidence="1">
    <location>
        <begin position="6"/>
        <end position="21"/>
    </location>
</feature>
<keyword evidence="1" id="KW-0812">Transmembrane</keyword>
<dbReference type="RefSeq" id="WP_168037555.1">
    <property type="nucleotide sequence ID" value="NZ_JAATJH010000003.1"/>
</dbReference>
<accession>A0ABX0XCZ7</accession>
<evidence type="ECO:0000256" key="1">
    <source>
        <dbReference type="SAM" id="Phobius"/>
    </source>
</evidence>
<dbReference type="Proteomes" id="UP000770785">
    <property type="component" value="Unassembled WGS sequence"/>
</dbReference>
<reference evidence="2 3" key="1">
    <citation type="submission" date="2020-03" db="EMBL/GenBank/DDBJ databases">
        <title>Genomic Encyclopedia of Type Strains, Phase IV (KMG-IV): sequencing the most valuable type-strain genomes for metagenomic binning, comparative biology and taxonomic classification.</title>
        <authorList>
            <person name="Goeker M."/>
        </authorList>
    </citation>
    <scope>NUCLEOTIDE SEQUENCE [LARGE SCALE GENOMIC DNA]</scope>
    <source>
        <strain evidence="2 3">DSM 105096</strain>
    </source>
</reference>
<protein>
    <recommendedName>
        <fullName evidence="4">ATP synthase F0 subunit 8</fullName>
    </recommendedName>
</protein>
<evidence type="ECO:0000313" key="3">
    <source>
        <dbReference type="Proteomes" id="UP000770785"/>
    </source>
</evidence>
<organism evidence="2 3">
    <name type="scientific">Neolewinella antarctica</name>
    <dbReference type="NCBI Taxonomy" id="442734"/>
    <lineage>
        <taxon>Bacteria</taxon>
        <taxon>Pseudomonadati</taxon>
        <taxon>Bacteroidota</taxon>
        <taxon>Saprospiria</taxon>
        <taxon>Saprospirales</taxon>
        <taxon>Lewinellaceae</taxon>
        <taxon>Neolewinella</taxon>
    </lineage>
</organism>
<proteinExistence type="predicted"/>
<keyword evidence="3" id="KW-1185">Reference proteome</keyword>